<organism evidence="8 9">
    <name type="scientific">Zophobas morio</name>
    <dbReference type="NCBI Taxonomy" id="2755281"/>
    <lineage>
        <taxon>Eukaryota</taxon>
        <taxon>Metazoa</taxon>
        <taxon>Ecdysozoa</taxon>
        <taxon>Arthropoda</taxon>
        <taxon>Hexapoda</taxon>
        <taxon>Insecta</taxon>
        <taxon>Pterygota</taxon>
        <taxon>Neoptera</taxon>
        <taxon>Endopterygota</taxon>
        <taxon>Coleoptera</taxon>
        <taxon>Polyphaga</taxon>
        <taxon>Cucujiformia</taxon>
        <taxon>Tenebrionidae</taxon>
        <taxon>Zophobas</taxon>
    </lineage>
</organism>
<proteinExistence type="predicted"/>
<comment type="subunit">
    <text evidence="1">Self-associates forming complexes of several hundred monomers.</text>
</comment>
<dbReference type="Proteomes" id="UP001168821">
    <property type="component" value="Unassembled WGS sequence"/>
</dbReference>
<dbReference type="AlphaFoldDB" id="A0AA38HPQ7"/>
<feature type="region of interest" description="Disordered" evidence="6">
    <location>
        <begin position="147"/>
        <end position="166"/>
    </location>
</feature>
<evidence type="ECO:0000256" key="5">
    <source>
        <dbReference type="ARBA" id="ARBA00025466"/>
    </source>
</evidence>
<dbReference type="Pfam" id="PF13873">
    <property type="entry name" value="Myb_DNA-bind_5"/>
    <property type="match status" value="1"/>
</dbReference>
<dbReference type="EMBL" id="JALNTZ010000010">
    <property type="protein sequence ID" value="KAJ3640452.1"/>
    <property type="molecule type" value="Genomic_DNA"/>
</dbReference>
<keyword evidence="4" id="KW-0804">Transcription</keyword>
<evidence type="ECO:0000256" key="4">
    <source>
        <dbReference type="ARBA" id="ARBA00023163"/>
    </source>
</evidence>
<gene>
    <name evidence="8" type="ORF">Zmor_003746</name>
</gene>
<evidence type="ECO:0000256" key="2">
    <source>
        <dbReference type="ARBA" id="ARBA00016807"/>
    </source>
</evidence>
<dbReference type="PANTHER" id="PTHR23098">
    <property type="entry name" value="AGAP001331-PA-RELATED"/>
    <property type="match status" value="1"/>
</dbReference>
<name>A0AA38HPQ7_9CUCU</name>
<feature type="domain" description="Myb/SANT-like DNA-binding" evidence="7">
    <location>
        <begin position="3"/>
        <end position="76"/>
    </location>
</feature>
<sequence>MSRSARATKKQKEFIINFLSEHKVLLGGKMNPLNLAKTNKLWEELTKAVNERGPPKTIKQWKESISEMKTNVRRRARDVRYGTTGTGGGSGVKPLSELEERLLALLSHLTVEGDALPEAGVPVSKELNIEQMPVFIMDDEHLEDNNENPLNDDMTGGDNIPTDRSNMKGVQSKTIIKRKMLNQSKGALELHDKTLRQLAQSNYRLAQAIQALAGALNRMTHKL</sequence>
<keyword evidence="9" id="KW-1185">Reference proteome</keyword>
<comment type="caution">
    <text evidence="8">The sequence shown here is derived from an EMBL/GenBank/DDBJ whole genome shotgun (WGS) entry which is preliminary data.</text>
</comment>
<evidence type="ECO:0000259" key="7">
    <source>
        <dbReference type="Pfam" id="PF13873"/>
    </source>
</evidence>
<evidence type="ECO:0000256" key="1">
    <source>
        <dbReference type="ARBA" id="ARBA00011764"/>
    </source>
</evidence>
<evidence type="ECO:0000313" key="9">
    <source>
        <dbReference type="Proteomes" id="UP001168821"/>
    </source>
</evidence>
<evidence type="ECO:0000313" key="8">
    <source>
        <dbReference type="EMBL" id="KAJ3640452.1"/>
    </source>
</evidence>
<dbReference type="InterPro" id="IPR028002">
    <property type="entry name" value="Myb_DNA-bind_5"/>
</dbReference>
<dbReference type="GO" id="GO:0005634">
    <property type="term" value="C:nucleus"/>
    <property type="evidence" value="ECO:0007669"/>
    <property type="project" value="TreeGrafter"/>
</dbReference>
<reference evidence="8" key="1">
    <citation type="journal article" date="2023" name="G3 (Bethesda)">
        <title>Whole genome assemblies of Zophobas morio and Tenebrio molitor.</title>
        <authorList>
            <person name="Kaur S."/>
            <person name="Stinson S.A."/>
            <person name="diCenzo G.C."/>
        </authorList>
    </citation>
    <scope>NUCLEOTIDE SEQUENCE</scope>
    <source>
        <strain evidence="8">QUZm001</strain>
    </source>
</reference>
<accession>A0AA38HPQ7</accession>
<keyword evidence="3" id="KW-0805">Transcription regulation</keyword>
<evidence type="ECO:0000256" key="3">
    <source>
        <dbReference type="ARBA" id="ARBA00023015"/>
    </source>
</evidence>
<dbReference type="PANTHER" id="PTHR23098:SF16">
    <property type="entry name" value="REGULATORY PROTEIN ZESTE"/>
    <property type="match status" value="1"/>
</dbReference>
<comment type="function">
    <text evidence="5">Involved in transvection phenomena (= synapsis-dependent gene expression), where the synaptic pairing of chromosomes carrying genes with which zeste interacts influences the expression of these genes. Zeste binds to DNA and stimulates transcription from a nearby promoter.</text>
</comment>
<protein>
    <recommendedName>
        <fullName evidence="2">Regulatory protein zeste</fullName>
    </recommendedName>
</protein>
<evidence type="ECO:0000256" key="6">
    <source>
        <dbReference type="SAM" id="MobiDB-lite"/>
    </source>
</evidence>